<reference evidence="2" key="1">
    <citation type="journal article" date="2020" name="Stud. Mycol.">
        <title>101 Dothideomycetes genomes: a test case for predicting lifestyles and emergence of pathogens.</title>
        <authorList>
            <person name="Haridas S."/>
            <person name="Albert R."/>
            <person name="Binder M."/>
            <person name="Bloem J."/>
            <person name="Labutti K."/>
            <person name="Salamov A."/>
            <person name="Andreopoulos B."/>
            <person name="Baker S."/>
            <person name="Barry K."/>
            <person name="Bills G."/>
            <person name="Bluhm B."/>
            <person name="Cannon C."/>
            <person name="Castanera R."/>
            <person name="Culley D."/>
            <person name="Daum C."/>
            <person name="Ezra D."/>
            <person name="Gonzalez J."/>
            <person name="Henrissat B."/>
            <person name="Kuo A."/>
            <person name="Liang C."/>
            <person name="Lipzen A."/>
            <person name="Lutzoni F."/>
            <person name="Magnuson J."/>
            <person name="Mondo S."/>
            <person name="Nolan M."/>
            <person name="Ohm R."/>
            <person name="Pangilinan J."/>
            <person name="Park H.-J."/>
            <person name="Ramirez L."/>
            <person name="Alfaro M."/>
            <person name="Sun H."/>
            <person name="Tritt A."/>
            <person name="Yoshinaga Y."/>
            <person name="Zwiers L.-H."/>
            <person name="Turgeon B."/>
            <person name="Goodwin S."/>
            <person name="Spatafora J."/>
            <person name="Crous P."/>
            <person name="Grigoriev I."/>
        </authorList>
    </citation>
    <scope>NUCLEOTIDE SEQUENCE</scope>
    <source>
        <strain evidence="2">CBS 121167</strain>
    </source>
</reference>
<keyword evidence="3" id="KW-1185">Reference proteome</keyword>
<dbReference type="GeneID" id="54292950"/>
<proteinExistence type="predicted"/>
<dbReference type="AlphaFoldDB" id="A0A6A6BKH5"/>
<protein>
    <submittedName>
        <fullName evidence="2">Uncharacterized protein</fullName>
    </submittedName>
</protein>
<organism evidence="2 3">
    <name type="scientific">Aplosporella prunicola CBS 121167</name>
    <dbReference type="NCBI Taxonomy" id="1176127"/>
    <lineage>
        <taxon>Eukaryota</taxon>
        <taxon>Fungi</taxon>
        <taxon>Dikarya</taxon>
        <taxon>Ascomycota</taxon>
        <taxon>Pezizomycotina</taxon>
        <taxon>Dothideomycetes</taxon>
        <taxon>Dothideomycetes incertae sedis</taxon>
        <taxon>Botryosphaeriales</taxon>
        <taxon>Aplosporellaceae</taxon>
        <taxon>Aplosporella</taxon>
    </lineage>
</organism>
<accession>A0A6A6BKH5</accession>
<evidence type="ECO:0000313" key="2">
    <source>
        <dbReference type="EMBL" id="KAF2144620.1"/>
    </source>
</evidence>
<gene>
    <name evidence="2" type="ORF">K452DRAFT_144724</name>
</gene>
<dbReference type="Proteomes" id="UP000799438">
    <property type="component" value="Unassembled WGS sequence"/>
</dbReference>
<dbReference type="RefSeq" id="XP_033400332.1">
    <property type="nucleotide sequence ID" value="XM_033535456.1"/>
</dbReference>
<dbReference type="EMBL" id="ML995479">
    <property type="protein sequence ID" value="KAF2144620.1"/>
    <property type="molecule type" value="Genomic_DNA"/>
</dbReference>
<feature type="compositionally biased region" description="Basic residues" evidence="1">
    <location>
        <begin position="48"/>
        <end position="60"/>
    </location>
</feature>
<evidence type="ECO:0000313" key="3">
    <source>
        <dbReference type="Proteomes" id="UP000799438"/>
    </source>
</evidence>
<name>A0A6A6BKH5_9PEZI</name>
<sequence>MSRSKSVRAKPPVPFRMRRGASGSDFAHPRRPIQQPQRPQKAPAPNRARQHLPKWSTRRPRRLYFARQIQGLPGAAGTASATQVAPVAPRCIGHCPVLLHLA</sequence>
<feature type="region of interest" description="Disordered" evidence="1">
    <location>
        <begin position="1"/>
        <end position="60"/>
    </location>
</feature>
<feature type="compositionally biased region" description="Low complexity" evidence="1">
    <location>
        <begin position="32"/>
        <end position="47"/>
    </location>
</feature>
<evidence type="ECO:0000256" key="1">
    <source>
        <dbReference type="SAM" id="MobiDB-lite"/>
    </source>
</evidence>